<evidence type="ECO:0000313" key="3">
    <source>
        <dbReference type="Proteomes" id="UP000199072"/>
    </source>
</evidence>
<dbReference type="Proteomes" id="UP000199072">
    <property type="component" value="Unassembled WGS sequence"/>
</dbReference>
<dbReference type="PANTHER" id="PTHR13696">
    <property type="entry name" value="P-LOOP CONTAINING NUCLEOSIDE TRIPHOSPHATE HYDROLASE"/>
    <property type="match status" value="1"/>
</dbReference>
<keyword evidence="3" id="KW-1185">Reference proteome</keyword>
<proteinExistence type="predicted"/>
<dbReference type="STRING" id="1391627.SAMN05216464_11578"/>
<gene>
    <name evidence="2" type="ORF">SAMN05216464_11578</name>
</gene>
<dbReference type="EMBL" id="FNAI01000015">
    <property type="protein sequence ID" value="SDF27085.1"/>
    <property type="molecule type" value="Genomic_DNA"/>
</dbReference>
<evidence type="ECO:0000259" key="1">
    <source>
        <dbReference type="Pfam" id="PF01656"/>
    </source>
</evidence>
<reference evidence="2 3" key="1">
    <citation type="submission" date="2016-10" db="EMBL/GenBank/DDBJ databases">
        <authorList>
            <person name="de Groot N.N."/>
        </authorList>
    </citation>
    <scope>NUCLEOTIDE SEQUENCE [LARGE SCALE GENOMIC DNA]</scope>
    <source>
        <strain evidence="2 3">47C3B</strain>
    </source>
</reference>
<dbReference type="Pfam" id="PF01656">
    <property type="entry name" value="CbiA"/>
    <property type="match status" value="1"/>
</dbReference>
<dbReference type="Gene3D" id="3.40.50.300">
    <property type="entry name" value="P-loop containing nucleotide triphosphate hydrolases"/>
    <property type="match status" value="1"/>
</dbReference>
<accession>A0A1G7JQE1</accession>
<dbReference type="CDD" id="cd02042">
    <property type="entry name" value="ParAB_family"/>
    <property type="match status" value="1"/>
</dbReference>
<feature type="domain" description="CobQ/CobB/MinD/ParA nucleotide binding" evidence="1">
    <location>
        <begin position="3"/>
        <end position="179"/>
    </location>
</feature>
<dbReference type="InterPro" id="IPR002586">
    <property type="entry name" value="CobQ/CobB/MinD/ParA_Nub-bd_dom"/>
</dbReference>
<name>A0A1G7JQE1_9SPHI</name>
<dbReference type="InterPro" id="IPR050678">
    <property type="entry name" value="DNA_Partitioning_ATPase"/>
</dbReference>
<dbReference type="RefSeq" id="WP_091154193.1">
    <property type="nucleotide sequence ID" value="NZ_FNAI01000015.1"/>
</dbReference>
<dbReference type="SUPFAM" id="SSF52540">
    <property type="entry name" value="P-loop containing nucleoside triphosphate hydrolases"/>
    <property type="match status" value="1"/>
</dbReference>
<organism evidence="2 3">
    <name type="scientific">Mucilaginibacter pineti</name>
    <dbReference type="NCBI Taxonomy" id="1391627"/>
    <lineage>
        <taxon>Bacteria</taxon>
        <taxon>Pseudomonadati</taxon>
        <taxon>Bacteroidota</taxon>
        <taxon>Sphingobacteriia</taxon>
        <taxon>Sphingobacteriales</taxon>
        <taxon>Sphingobacteriaceae</taxon>
        <taxon>Mucilaginibacter</taxon>
    </lineage>
</organism>
<protein>
    <submittedName>
        <fullName evidence="2">Chromosome partitioning protein</fullName>
    </submittedName>
</protein>
<evidence type="ECO:0000313" key="2">
    <source>
        <dbReference type="EMBL" id="SDF27085.1"/>
    </source>
</evidence>
<dbReference type="OrthoDB" id="978593at2"/>
<dbReference type="InterPro" id="IPR027417">
    <property type="entry name" value="P-loop_NTPase"/>
</dbReference>
<sequence length="217" mass="24412">MVIIIGNQKGGAGKSTLTLLLANYLTLAKKCAVTILDMDYQQSIAQKFEKAKILENAEPYQVLAANLDVYPDIREVLNANGEQIVLIDLPGKLDDDGLIPVFQSADLVICPFAYDEFSFESTVLFSVVLRSIHPKVKITYIPNRIKANVRYETKIEVDEQLSKFGVVTESLPDRIDFQRTNTFQTPLSVYPVISPVFDKIFKEHINPTHHERNQNAG</sequence>
<dbReference type="AlphaFoldDB" id="A0A1G7JQE1"/>
<dbReference type="PANTHER" id="PTHR13696:SF99">
    <property type="entry name" value="COBYRINIC ACID AC-DIAMIDE SYNTHASE"/>
    <property type="match status" value="1"/>
</dbReference>